<evidence type="ECO:0000256" key="1">
    <source>
        <dbReference type="SAM" id="MobiDB-lite"/>
    </source>
</evidence>
<feature type="transmembrane region" description="Helical" evidence="2">
    <location>
        <begin position="128"/>
        <end position="145"/>
    </location>
</feature>
<feature type="transmembrane region" description="Helical" evidence="2">
    <location>
        <begin position="106"/>
        <end position="122"/>
    </location>
</feature>
<feature type="transmembrane region" description="Helical" evidence="2">
    <location>
        <begin position="37"/>
        <end position="62"/>
    </location>
</feature>
<evidence type="ECO:0000313" key="3">
    <source>
        <dbReference type="EMBL" id="SED86647.1"/>
    </source>
</evidence>
<proteinExistence type="predicted"/>
<gene>
    <name evidence="3" type="ORF">SAMN04489740_0160</name>
</gene>
<protein>
    <submittedName>
        <fullName evidence="3">Uncharacterized protein</fullName>
    </submittedName>
</protein>
<keyword evidence="2" id="KW-0812">Transmembrane</keyword>
<dbReference type="Proteomes" id="UP000182725">
    <property type="component" value="Unassembled WGS sequence"/>
</dbReference>
<sequence length="168" mass="17294">MHKEPDNSTDTPQPKKPHPVAEGVDVTVTLDALRRPLGVYVVSGVVGLEALALGIVAVWAIVSAVAAPMFSAASGIFLIILIAALAAGLAAVAINVFKGMRWTRSAAFVWQLLMVALAVPALLEGNVLLGLVMLLPAVAAAYYLFTPTVVAYSQRTGSDSGGTGTAVL</sequence>
<keyword evidence="2" id="KW-1133">Transmembrane helix</keyword>
<feature type="transmembrane region" description="Helical" evidence="2">
    <location>
        <begin position="68"/>
        <end position="94"/>
    </location>
</feature>
<accession>A0A1H5E698</accession>
<dbReference type="EMBL" id="FNTV01000001">
    <property type="protein sequence ID" value="SED86647.1"/>
    <property type="molecule type" value="Genomic_DNA"/>
</dbReference>
<dbReference type="AlphaFoldDB" id="A0A1H5E698"/>
<organism evidence="3 4">
    <name type="scientific">Arthrobacter alpinus</name>
    <dbReference type="NCBI Taxonomy" id="656366"/>
    <lineage>
        <taxon>Bacteria</taxon>
        <taxon>Bacillati</taxon>
        <taxon>Actinomycetota</taxon>
        <taxon>Actinomycetes</taxon>
        <taxon>Micrococcales</taxon>
        <taxon>Micrococcaceae</taxon>
        <taxon>Arthrobacter</taxon>
    </lineage>
</organism>
<name>A0A1H5E698_9MICC</name>
<feature type="region of interest" description="Disordered" evidence="1">
    <location>
        <begin position="1"/>
        <end position="20"/>
    </location>
</feature>
<reference evidence="3 4" key="1">
    <citation type="submission" date="2016-10" db="EMBL/GenBank/DDBJ databases">
        <authorList>
            <person name="de Groot N.N."/>
        </authorList>
    </citation>
    <scope>NUCLEOTIDE SEQUENCE [LARGE SCALE GENOMIC DNA]</scope>
    <source>
        <strain evidence="3 4">DSM 22274</strain>
    </source>
</reference>
<keyword evidence="2" id="KW-0472">Membrane</keyword>
<evidence type="ECO:0000256" key="2">
    <source>
        <dbReference type="SAM" id="Phobius"/>
    </source>
</evidence>
<evidence type="ECO:0000313" key="4">
    <source>
        <dbReference type="Proteomes" id="UP000182725"/>
    </source>
</evidence>